<gene>
    <name evidence="12" type="ORF">OZSIB_3817</name>
</gene>
<dbReference type="Pfam" id="PF02424">
    <property type="entry name" value="ApbE"/>
    <property type="match status" value="1"/>
</dbReference>
<evidence type="ECO:0000313" key="13">
    <source>
        <dbReference type="Proteomes" id="UP000252355"/>
    </source>
</evidence>
<dbReference type="Proteomes" id="UP000252355">
    <property type="component" value="Unassembled WGS sequence"/>
</dbReference>
<evidence type="ECO:0000256" key="3">
    <source>
        <dbReference type="ARBA" id="ARBA00016337"/>
    </source>
</evidence>
<keyword evidence="5" id="KW-0808">Transferase</keyword>
<keyword evidence="8" id="KW-0460">Magnesium</keyword>
<dbReference type="PANTHER" id="PTHR30040">
    <property type="entry name" value="THIAMINE BIOSYNTHESIS LIPOPROTEIN APBE"/>
    <property type="match status" value="1"/>
</dbReference>
<comment type="cofactor">
    <cofactor evidence="1">
        <name>Mg(2+)</name>
        <dbReference type="ChEBI" id="CHEBI:18420"/>
    </cofactor>
</comment>
<keyword evidence="12" id="KW-0449">Lipoprotein</keyword>
<feature type="region of interest" description="Disordered" evidence="11">
    <location>
        <begin position="1"/>
        <end position="28"/>
    </location>
</feature>
<comment type="caution">
    <text evidence="12">The sequence shown here is derived from an EMBL/GenBank/DDBJ whole genome shotgun (WGS) entry which is preliminary data.</text>
</comment>
<evidence type="ECO:0000256" key="11">
    <source>
        <dbReference type="SAM" id="MobiDB-lite"/>
    </source>
</evidence>
<comment type="catalytic activity">
    <reaction evidence="10">
        <text>L-threonyl-[protein] + FAD = FMN-L-threonyl-[protein] + AMP + H(+)</text>
        <dbReference type="Rhea" id="RHEA:36847"/>
        <dbReference type="Rhea" id="RHEA-COMP:11060"/>
        <dbReference type="Rhea" id="RHEA-COMP:11061"/>
        <dbReference type="ChEBI" id="CHEBI:15378"/>
        <dbReference type="ChEBI" id="CHEBI:30013"/>
        <dbReference type="ChEBI" id="CHEBI:57692"/>
        <dbReference type="ChEBI" id="CHEBI:74257"/>
        <dbReference type="ChEBI" id="CHEBI:456215"/>
        <dbReference type="EC" id="2.7.1.180"/>
    </reaction>
</comment>
<evidence type="ECO:0000256" key="1">
    <source>
        <dbReference type="ARBA" id="ARBA00001946"/>
    </source>
</evidence>
<keyword evidence="7" id="KW-0274">FAD</keyword>
<dbReference type="PANTHER" id="PTHR30040:SF2">
    <property type="entry name" value="FAD:PROTEIN FMN TRANSFERASE"/>
    <property type="match status" value="1"/>
</dbReference>
<dbReference type="SUPFAM" id="SSF143631">
    <property type="entry name" value="ApbE-like"/>
    <property type="match status" value="1"/>
</dbReference>
<evidence type="ECO:0000256" key="7">
    <source>
        <dbReference type="ARBA" id="ARBA00022827"/>
    </source>
</evidence>
<dbReference type="AlphaFoldDB" id="A0A367ZP91"/>
<evidence type="ECO:0000256" key="5">
    <source>
        <dbReference type="ARBA" id="ARBA00022679"/>
    </source>
</evidence>
<evidence type="ECO:0000256" key="4">
    <source>
        <dbReference type="ARBA" id="ARBA00022630"/>
    </source>
</evidence>
<keyword evidence="4" id="KW-0285">Flavoprotein</keyword>
<keyword evidence="6" id="KW-0479">Metal-binding</keyword>
<dbReference type="EC" id="2.7.1.180" evidence="2"/>
<evidence type="ECO:0000256" key="8">
    <source>
        <dbReference type="ARBA" id="ARBA00022842"/>
    </source>
</evidence>
<evidence type="ECO:0000313" key="12">
    <source>
        <dbReference type="EMBL" id="RCK79948.1"/>
    </source>
</evidence>
<evidence type="ECO:0000256" key="10">
    <source>
        <dbReference type="ARBA" id="ARBA00048540"/>
    </source>
</evidence>
<accession>A0A367ZP91</accession>
<name>A0A367ZP91_9BACT</name>
<proteinExistence type="predicted"/>
<dbReference type="GO" id="GO:0046872">
    <property type="term" value="F:metal ion binding"/>
    <property type="evidence" value="ECO:0007669"/>
    <property type="project" value="UniProtKB-KW"/>
</dbReference>
<organism evidence="12 13">
    <name type="scientific">Candidatus Ozemobacter sibiricus</name>
    <dbReference type="NCBI Taxonomy" id="2268124"/>
    <lineage>
        <taxon>Bacteria</taxon>
        <taxon>Candidatus Ozemobacteria</taxon>
        <taxon>Candidatus Ozemobacterales</taxon>
        <taxon>Candidatus Ozemobacteraceae</taxon>
        <taxon>Candidatus Ozemobacter</taxon>
    </lineage>
</organism>
<protein>
    <recommendedName>
        <fullName evidence="3">FAD:protein FMN transferase</fullName>
        <ecNumber evidence="2">2.7.1.180</ecNumber>
    </recommendedName>
    <alternativeName>
        <fullName evidence="9">Flavin transferase</fullName>
    </alternativeName>
</protein>
<dbReference type="InterPro" id="IPR024932">
    <property type="entry name" value="ApbE"/>
</dbReference>
<evidence type="ECO:0000256" key="9">
    <source>
        <dbReference type="ARBA" id="ARBA00031306"/>
    </source>
</evidence>
<dbReference type="EMBL" id="QOQW01000009">
    <property type="protein sequence ID" value="RCK79948.1"/>
    <property type="molecule type" value="Genomic_DNA"/>
</dbReference>
<reference evidence="12 13" key="1">
    <citation type="submission" date="2018-05" db="EMBL/GenBank/DDBJ databases">
        <title>A metagenomic window into the 2 km-deep terrestrial subsurface aquifer revealed taxonomically and functionally diverse microbial community comprising novel uncultured bacterial lineages.</title>
        <authorList>
            <person name="Kadnikov V.V."/>
            <person name="Mardanov A.V."/>
            <person name="Beletsky A.V."/>
            <person name="Banks D."/>
            <person name="Pimenov N.V."/>
            <person name="Frank Y.A."/>
            <person name="Karnachuk O.V."/>
            <person name="Ravin N.V."/>
        </authorList>
    </citation>
    <scope>NUCLEOTIDE SEQUENCE [LARGE SCALE GENOMIC DNA]</scope>
    <source>
        <strain evidence="12">BY5</strain>
    </source>
</reference>
<sequence>MNIVARDRPSGAGRMSRRAPWPPTDLRQSGGRIPLATVGLLLAAAVLLWALGLLPPSAAGPAVETRIMMDTLVTLKVWPGARHPDPLGAAFQAMDQVDRLASFHRPDSELTLLNLRGRHQPSVWFADLLRRADEAVRRTEGYFDPTFSVLQRAYGFYDQKGRLPSADELRECLTRVGWTRLVTLAPDPTATGGLTITLASGAQIDLGGIAGGFAIERAAAVLREAGCPAFFIDDGGDLWMEGGKPDGQPWRVAVRDPRDGGALAYVESVQPVAISTSGDYERFLMVGSRRINHIFDPRTGEPAGWYRSVTVIASSPLLADIWSTALFAMPPVEARLAADRENLPALFLPATGPVWLSAAGPAWFERVRP</sequence>
<dbReference type="Gene3D" id="3.10.520.10">
    <property type="entry name" value="ApbE-like domains"/>
    <property type="match status" value="1"/>
</dbReference>
<dbReference type="InterPro" id="IPR003374">
    <property type="entry name" value="ApbE-like_sf"/>
</dbReference>
<evidence type="ECO:0000256" key="2">
    <source>
        <dbReference type="ARBA" id="ARBA00011955"/>
    </source>
</evidence>
<dbReference type="GO" id="GO:0016740">
    <property type="term" value="F:transferase activity"/>
    <property type="evidence" value="ECO:0007669"/>
    <property type="project" value="UniProtKB-KW"/>
</dbReference>
<evidence type="ECO:0000256" key="6">
    <source>
        <dbReference type="ARBA" id="ARBA00022723"/>
    </source>
</evidence>